<reference evidence="9" key="1">
    <citation type="submission" date="2022-08" db="UniProtKB">
        <authorList>
            <consortium name="EnsemblMetazoa"/>
        </authorList>
    </citation>
    <scope>IDENTIFICATION</scope>
    <source>
        <strain evidence="9">Dongola</strain>
    </source>
</reference>
<comment type="similarity">
    <text evidence="3">Belongs to the CD36 family.</text>
</comment>
<dbReference type="PANTHER" id="PTHR11923">
    <property type="entry name" value="SCAVENGER RECEPTOR CLASS B TYPE-1 SR-B1"/>
    <property type="match status" value="1"/>
</dbReference>
<evidence type="ECO:0000313" key="9">
    <source>
        <dbReference type="EnsemblMetazoa" id="AARA004107-PA"/>
    </source>
</evidence>
<keyword evidence="5" id="KW-0812">Transmembrane</keyword>
<evidence type="ECO:0000256" key="2">
    <source>
        <dbReference type="ARBA" id="ARBA00004236"/>
    </source>
</evidence>
<evidence type="ECO:0000256" key="4">
    <source>
        <dbReference type="ARBA" id="ARBA00022475"/>
    </source>
</evidence>
<comment type="subcellular location">
    <subcellularLocation>
        <location evidence="2">Cell membrane</location>
    </subcellularLocation>
</comment>
<evidence type="ECO:0000256" key="8">
    <source>
        <dbReference type="ARBA" id="ARBA00023180"/>
    </source>
</evidence>
<dbReference type="RefSeq" id="XP_040157936.1">
    <property type="nucleotide sequence ID" value="XM_040302002.1"/>
</dbReference>
<name>A0A182HS57_ANOAR</name>
<dbReference type="VEuPathDB" id="VectorBase:AARA004107"/>
<dbReference type="GO" id="GO:0005044">
    <property type="term" value="F:scavenger receptor activity"/>
    <property type="evidence" value="ECO:0007669"/>
    <property type="project" value="TreeGrafter"/>
</dbReference>
<evidence type="ECO:0000256" key="3">
    <source>
        <dbReference type="ARBA" id="ARBA00010532"/>
    </source>
</evidence>
<proteinExistence type="inferred from homology"/>
<dbReference type="EMBL" id="APCN01000243">
    <property type="status" value="NOT_ANNOTATED_CDS"/>
    <property type="molecule type" value="Genomic_DNA"/>
</dbReference>
<keyword evidence="6" id="KW-1133">Transmembrane helix</keyword>
<organism evidence="9 10">
    <name type="scientific">Anopheles arabiensis</name>
    <name type="common">Mosquito</name>
    <dbReference type="NCBI Taxonomy" id="7173"/>
    <lineage>
        <taxon>Eukaryota</taxon>
        <taxon>Metazoa</taxon>
        <taxon>Ecdysozoa</taxon>
        <taxon>Arthropoda</taxon>
        <taxon>Hexapoda</taxon>
        <taxon>Insecta</taxon>
        <taxon>Pterygota</taxon>
        <taxon>Neoptera</taxon>
        <taxon>Endopterygota</taxon>
        <taxon>Diptera</taxon>
        <taxon>Nematocera</taxon>
        <taxon>Culicoidea</taxon>
        <taxon>Culicidae</taxon>
        <taxon>Anophelinae</taxon>
        <taxon>Anopheles</taxon>
    </lineage>
</organism>
<dbReference type="PANTHER" id="PTHR11923:SF67">
    <property type="entry name" value="RE68569P"/>
    <property type="match status" value="1"/>
</dbReference>
<dbReference type="KEGG" id="aara:120897268"/>
<dbReference type="AlphaFoldDB" id="A0A182HS57"/>
<evidence type="ECO:0000256" key="1">
    <source>
        <dbReference type="ARBA" id="ARBA00003156"/>
    </source>
</evidence>
<dbReference type="GO" id="GO:0005886">
    <property type="term" value="C:plasma membrane"/>
    <property type="evidence" value="ECO:0007669"/>
    <property type="project" value="UniProtKB-SubCell"/>
</dbReference>
<sequence>MRDFASLFGSQYQTIFGGSPSCAGGSLGGSSSGSSSSGDCCSSAGGGGSSGTSQRRRSVSLGPFRRRIRSEFSLLDYFFHQPKHGRHTRYPNRTFMLMAAGFMFIICGALIHILDPYLLIFKWKLIFQEGSEIFNLWRTPPVDLYIKIYLFNVTNAEDFMAGRAEKMQIEEVGPYVYRELMSHDNITFNDNGTVSTRPHHPLIFQKGMSGNLREDDVFMMPNIALLSIAHVAAKQPYFIRWPINLLIRQTKVQPLERQTAREFMYGYPTTLTTLGYTFLPNWISFDKVGLIDRMYDFDDDFETFYTGETTASVSGLYDTYLGSPDLAQWNGSHCSNIRNASDGTKFKSFIEPDDQLLFFRKSMCRAQILIQNGTDYEVDGLKATKFVFEENALDNGEYDPRNKCYCRKGNCLPRGLIDVTSCYYGFPIALSYPHFLDADPKVRSHVNGSRPDPTAHRSHFMINPISGLPLELSVKFQINMVLDDLSSMAHCEKFSKLVVPALWFEIMMPGLPPTLLSRFLFYLKILPFGDQVVKHSLLAFGGILLLVAITKVSLTLSSAYSSAYRISNELRESLW</sequence>
<dbReference type="EnsemblMetazoa" id="AARA004107-RA">
    <property type="protein sequence ID" value="AARA004107-PA"/>
    <property type="gene ID" value="AARA004107"/>
</dbReference>
<keyword evidence="4" id="KW-1003">Cell membrane</keyword>
<accession>A0A182HS57</accession>
<dbReference type="GO" id="GO:0005737">
    <property type="term" value="C:cytoplasm"/>
    <property type="evidence" value="ECO:0007669"/>
    <property type="project" value="TreeGrafter"/>
</dbReference>
<evidence type="ECO:0000313" key="10">
    <source>
        <dbReference type="Proteomes" id="UP000075840"/>
    </source>
</evidence>
<dbReference type="Pfam" id="PF01130">
    <property type="entry name" value="CD36"/>
    <property type="match status" value="1"/>
</dbReference>
<keyword evidence="7" id="KW-0472">Membrane</keyword>
<dbReference type="GeneID" id="120897268"/>
<keyword evidence="8" id="KW-0325">Glycoprotein</keyword>
<comment type="function">
    <text evidence="1">Plays an olfactory role that is not restricted to pheromone sensitivity.</text>
</comment>
<dbReference type="VEuPathDB" id="VectorBase:AARA21_014211"/>
<dbReference type="InterPro" id="IPR002159">
    <property type="entry name" value="CD36_fam"/>
</dbReference>
<keyword evidence="10" id="KW-1185">Reference proteome</keyword>
<dbReference type="Proteomes" id="UP000075840">
    <property type="component" value="Unassembled WGS sequence"/>
</dbReference>
<dbReference type="PRINTS" id="PR01609">
    <property type="entry name" value="CD36FAMILY"/>
</dbReference>
<evidence type="ECO:0000256" key="6">
    <source>
        <dbReference type="ARBA" id="ARBA00022989"/>
    </source>
</evidence>
<evidence type="ECO:0000256" key="5">
    <source>
        <dbReference type="ARBA" id="ARBA00022692"/>
    </source>
</evidence>
<evidence type="ECO:0000256" key="7">
    <source>
        <dbReference type="ARBA" id="ARBA00023136"/>
    </source>
</evidence>
<protein>
    <submittedName>
        <fullName evidence="9">Uncharacterized protein</fullName>
    </submittedName>
</protein>